<name>A0ABU1ZN49_9BURK</name>
<evidence type="ECO:0000313" key="3">
    <source>
        <dbReference type="Proteomes" id="UP001268089"/>
    </source>
</evidence>
<gene>
    <name evidence="2" type="ORF">J2X15_002253</name>
</gene>
<evidence type="ECO:0000256" key="1">
    <source>
        <dbReference type="SAM" id="Phobius"/>
    </source>
</evidence>
<comment type="caution">
    <text evidence="2">The sequence shown here is derived from an EMBL/GenBank/DDBJ whole genome shotgun (WGS) entry which is preliminary data.</text>
</comment>
<keyword evidence="1" id="KW-0812">Transmembrane</keyword>
<proteinExistence type="predicted"/>
<dbReference type="RefSeq" id="WP_310342739.1">
    <property type="nucleotide sequence ID" value="NZ_JAVDXO010000004.1"/>
</dbReference>
<keyword evidence="3" id="KW-1185">Reference proteome</keyword>
<feature type="transmembrane region" description="Helical" evidence="1">
    <location>
        <begin position="12"/>
        <end position="31"/>
    </location>
</feature>
<dbReference type="EMBL" id="JAVDXO010000004">
    <property type="protein sequence ID" value="MDR7306967.1"/>
    <property type="molecule type" value="Genomic_DNA"/>
</dbReference>
<evidence type="ECO:0000313" key="2">
    <source>
        <dbReference type="EMBL" id="MDR7306967.1"/>
    </source>
</evidence>
<reference evidence="2 3" key="1">
    <citation type="submission" date="2023-07" db="EMBL/GenBank/DDBJ databases">
        <title>Sorghum-associated microbial communities from plants grown in Nebraska, USA.</title>
        <authorList>
            <person name="Schachtman D."/>
        </authorList>
    </citation>
    <scope>NUCLEOTIDE SEQUENCE [LARGE SCALE GENOMIC DNA]</scope>
    <source>
        <strain evidence="2 3">BE308</strain>
    </source>
</reference>
<sequence>MNELHNSHRGFAAIAAIFLVVVLAALGGYLLSSSNTQQLTSVQDVQGTRAYWAARAGLEWGVGSVVANAACPVSPKNLVIEGFNVVIFCTSALYVDGGSKTIYQLKANASAGGVAGAVGFIERSVSAGLEL</sequence>
<accession>A0ABU1ZN49</accession>
<dbReference type="Proteomes" id="UP001268089">
    <property type="component" value="Unassembled WGS sequence"/>
</dbReference>
<keyword evidence="1" id="KW-1133">Transmembrane helix</keyword>
<protein>
    <submittedName>
        <fullName evidence="2">MSHA biogenesis protein MshP</fullName>
    </submittedName>
</protein>
<organism evidence="2 3">
    <name type="scientific">Rhodoferax saidenbachensis</name>
    <dbReference type="NCBI Taxonomy" id="1484693"/>
    <lineage>
        <taxon>Bacteria</taxon>
        <taxon>Pseudomonadati</taxon>
        <taxon>Pseudomonadota</taxon>
        <taxon>Betaproteobacteria</taxon>
        <taxon>Burkholderiales</taxon>
        <taxon>Comamonadaceae</taxon>
        <taxon>Rhodoferax</taxon>
    </lineage>
</organism>
<keyword evidence="1" id="KW-0472">Membrane</keyword>